<dbReference type="Proteomes" id="UP000284006">
    <property type="component" value="Unassembled WGS sequence"/>
</dbReference>
<feature type="domain" description="CzcB-like C-terminal circularly permuted SH3-like" evidence="9">
    <location>
        <begin position="347"/>
        <end position="405"/>
    </location>
</feature>
<dbReference type="Pfam" id="PF25869">
    <property type="entry name" value="3HB_CusB"/>
    <property type="match status" value="1"/>
</dbReference>
<evidence type="ECO:0000259" key="9">
    <source>
        <dbReference type="Pfam" id="PF25975"/>
    </source>
</evidence>
<dbReference type="Pfam" id="PF25975">
    <property type="entry name" value="CzcB_C"/>
    <property type="match status" value="1"/>
</dbReference>
<keyword evidence="4" id="KW-0406">Ion transport</keyword>
<dbReference type="Gene3D" id="2.40.50.100">
    <property type="match status" value="1"/>
</dbReference>
<dbReference type="Pfam" id="PF11604">
    <property type="entry name" value="CusF_Ec"/>
    <property type="match status" value="1"/>
</dbReference>
<accession>A0A418Y710</accession>
<dbReference type="Pfam" id="PF25954">
    <property type="entry name" value="Beta-barrel_RND_2"/>
    <property type="match status" value="1"/>
</dbReference>
<organism evidence="10 11">
    <name type="scientific">Massilia cavernae</name>
    <dbReference type="NCBI Taxonomy" id="2320864"/>
    <lineage>
        <taxon>Bacteria</taxon>
        <taxon>Pseudomonadati</taxon>
        <taxon>Pseudomonadota</taxon>
        <taxon>Betaproteobacteria</taxon>
        <taxon>Burkholderiales</taxon>
        <taxon>Oxalobacteraceae</taxon>
        <taxon>Telluria group</taxon>
        <taxon>Massilia</taxon>
    </lineage>
</organism>
<feature type="domain" description="CusB-like barrel-sandwich hybrid" evidence="7">
    <location>
        <begin position="140"/>
        <end position="258"/>
    </location>
</feature>
<feature type="domain" description="Heavy metal binding" evidence="5">
    <location>
        <begin position="63"/>
        <end position="90"/>
    </location>
</feature>
<sequence length="509" mass="53397">MKNMRILIALLAVAVVAAGGYGLYRIGVERGRAVAGHSLGGAKEAAGTNVAGTDPSTGRRILYWHDPMVPGQKFDKPGKSPFMDMQLVPVYAGEPGDEGTVSISPRVQQNLGIRTAEVTRGSLSKPIAAVGTVTYNERDVALVQARSNGFLERLFVRAPLDVVRKGQALAELYVPDWVAAQEEYLSVTRMQGGADLLAAARQRMRLAGMTEAQVRLVESTGRMHSRVTITAPSGGVIAELGAREGMTVAAGTLLFRINGLDTVWVNAEIPENLAATLRPGTPVEVRPAALAGTVVTGKIDAILPEVSAATRTLKARIVVPNPHRQLAPGMFASINLSTPALRNVLLIPSEAVIQTGTRSVVMVAQGDGKFVPADVETGAEANGQTEIRNGLDAGQKVVVSGQFLIDSEASLKATTSHMSDVGPPAQGKAPAPVVHHGEGKIEQIGKDEITLSHGPIPSLQWGAMTMGFMLPARGLPGGLSVGDTVTFSVQETSDGVYRITAIAKVGGTR</sequence>
<dbReference type="GO" id="GO:0016020">
    <property type="term" value="C:membrane"/>
    <property type="evidence" value="ECO:0007669"/>
    <property type="project" value="InterPro"/>
</dbReference>
<dbReference type="InterPro" id="IPR051909">
    <property type="entry name" value="MFP_Cation_Efflux"/>
</dbReference>
<dbReference type="Gene3D" id="2.40.50.320">
    <property type="entry name" value="Copper binding periplasmic protein CusF"/>
    <property type="match status" value="1"/>
</dbReference>
<dbReference type="InterPro" id="IPR021647">
    <property type="entry name" value="CusF_Ec"/>
</dbReference>
<dbReference type="SUPFAM" id="SSF111369">
    <property type="entry name" value="HlyD-like secretion proteins"/>
    <property type="match status" value="1"/>
</dbReference>
<dbReference type="GO" id="GO:0022857">
    <property type="term" value="F:transmembrane transporter activity"/>
    <property type="evidence" value="ECO:0007669"/>
    <property type="project" value="InterPro"/>
</dbReference>
<evidence type="ECO:0000256" key="1">
    <source>
        <dbReference type="ARBA" id="ARBA00009477"/>
    </source>
</evidence>
<reference evidence="10 11" key="1">
    <citation type="submission" date="2018-09" db="EMBL/GenBank/DDBJ databases">
        <authorList>
            <person name="Zhu H."/>
        </authorList>
    </citation>
    <scope>NUCLEOTIDE SEQUENCE [LARGE SCALE GENOMIC DNA]</scope>
    <source>
        <strain evidence="10 11">K1S02-61</strain>
    </source>
</reference>
<dbReference type="PANTHER" id="PTHR30097:SF15">
    <property type="entry name" value="CATION EFFLUX SYSTEM PROTEIN CUSB"/>
    <property type="match status" value="1"/>
</dbReference>
<dbReference type="NCBIfam" id="TIGR01730">
    <property type="entry name" value="RND_mfp"/>
    <property type="match status" value="1"/>
</dbReference>
<dbReference type="InterPro" id="IPR058790">
    <property type="entry name" value="BSH_CusB"/>
</dbReference>
<dbReference type="AlphaFoldDB" id="A0A418Y710"/>
<keyword evidence="2" id="KW-0813">Transport</keyword>
<gene>
    <name evidence="10" type="ORF">D3872_03385</name>
</gene>
<evidence type="ECO:0000313" key="10">
    <source>
        <dbReference type="EMBL" id="RJG24688.1"/>
    </source>
</evidence>
<keyword evidence="11" id="KW-1185">Reference proteome</keyword>
<evidence type="ECO:0000256" key="4">
    <source>
        <dbReference type="ARBA" id="ARBA00023065"/>
    </source>
</evidence>
<dbReference type="RefSeq" id="WP_119809482.1">
    <property type="nucleotide sequence ID" value="NZ_QYUP01000032.1"/>
</dbReference>
<dbReference type="EMBL" id="QYUP01000032">
    <property type="protein sequence ID" value="RJG24688.1"/>
    <property type="molecule type" value="Genomic_DNA"/>
</dbReference>
<comment type="similarity">
    <text evidence="1">Belongs to the membrane fusion protein (MFP) (TC 8.A.1) family.</text>
</comment>
<keyword evidence="3" id="KW-0732">Signal</keyword>
<evidence type="ECO:0000259" key="5">
    <source>
        <dbReference type="Pfam" id="PF19335"/>
    </source>
</evidence>
<dbReference type="GO" id="GO:0015679">
    <property type="term" value="P:plasma membrane copper ion transport"/>
    <property type="evidence" value="ECO:0007669"/>
    <property type="project" value="TreeGrafter"/>
</dbReference>
<dbReference type="Pfam" id="PF25919">
    <property type="entry name" value="BSH_CusB"/>
    <property type="match status" value="1"/>
</dbReference>
<dbReference type="FunFam" id="2.40.30.170:FF:000010">
    <property type="entry name" value="Efflux RND transporter periplasmic adaptor subunit"/>
    <property type="match status" value="1"/>
</dbReference>
<proteinExistence type="inferred from homology"/>
<dbReference type="InterPro" id="IPR058792">
    <property type="entry name" value="Beta-barrel_RND_2"/>
</dbReference>
<dbReference type="Pfam" id="PF19335">
    <property type="entry name" value="HMBD"/>
    <property type="match status" value="1"/>
</dbReference>
<dbReference type="FunFam" id="2.40.420.20:FF:000003">
    <property type="entry name" value="Cation efflux system protein cusB"/>
    <property type="match status" value="1"/>
</dbReference>
<feature type="domain" description="CusB-like beta-barrel" evidence="8">
    <location>
        <begin position="262"/>
        <end position="339"/>
    </location>
</feature>
<dbReference type="OrthoDB" id="9806939at2"/>
<dbReference type="PANTHER" id="PTHR30097">
    <property type="entry name" value="CATION EFFLUX SYSTEM PROTEIN CUSB"/>
    <property type="match status" value="1"/>
</dbReference>
<dbReference type="GO" id="GO:0046914">
    <property type="term" value="F:transition metal ion binding"/>
    <property type="evidence" value="ECO:0007669"/>
    <property type="project" value="TreeGrafter"/>
</dbReference>
<dbReference type="Gene3D" id="2.40.420.20">
    <property type="match status" value="1"/>
</dbReference>
<dbReference type="Gene3D" id="6.10.140.730">
    <property type="match status" value="1"/>
</dbReference>
<evidence type="ECO:0000256" key="3">
    <source>
        <dbReference type="ARBA" id="ARBA00022729"/>
    </source>
</evidence>
<protein>
    <submittedName>
        <fullName evidence="10">Efflux RND transporter periplasmic adaptor subunit</fullName>
    </submittedName>
</protein>
<evidence type="ECO:0000259" key="8">
    <source>
        <dbReference type="Pfam" id="PF25954"/>
    </source>
</evidence>
<evidence type="ECO:0000313" key="11">
    <source>
        <dbReference type="Proteomes" id="UP000284006"/>
    </source>
</evidence>
<evidence type="ECO:0000259" key="6">
    <source>
        <dbReference type="Pfam" id="PF25869"/>
    </source>
</evidence>
<dbReference type="InterPro" id="IPR058791">
    <property type="entry name" value="3HB_CusB"/>
</dbReference>
<dbReference type="InterPro" id="IPR006143">
    <property type="entry name" value="RND_pump_MFP"/>
</dbReference>
<dbReference type="InterPro" id="IPR042230">
    <property type="entry name" value="CusF_sf"/>
</dbReference>
<dbReference type="GO" id="GO:0060003">
    <property type="term" value="P:copper ion export"/>
    <property type="evidence" value="ECO:0007669"/>
    <property type="project" value="TreeGrafter"/>
</dbReference>
<name>A0A418Y710_9BURK</name>
<dbReference type="InterPro" id="IPR058649">
    <property type="entry name" value="CzcB_C"/>
</dbReference>
<dbReference type="Gene3D" id="2.40.30.170">
    <property type="match status" value="1"/>
</dbReference>
<evidence type="ECO:0000256" key="2">
    <source>
        <dbReference type="ARBA" id="ARBA00022448"/>
    </source>
</evidence>
<dbReference type="InterPro" id="IPR045800">
    <property type="entry name" value="HMBD"/>
</dbReference>
<dbReference type="GO" id="GO:0030288">
    <property type="term" value="C:outer membrane-bounded periplasmic space"/>
    <property type="evidence" value="ECO:0007669"/>
    <property type="project" value="TreeGrafter"/>
</dbReference>
<evidence type="ECO:0000259" key="7">
    <source>
        <dbReference type="Pfam" id="PF25919"/>
    </source>
</evidence>
<comment type="caution">
    <text evidence="10">The sequence shown here is derived from an EMBL/GenBank/DDBJ whole genome shotgun (WGS) entry which is preliminary data.</text>
</comment>
<feature type="domain" description="CusB-like three alpha-helical bundle" evidence="6">
    <location>
        <begin position="176"/>
        <end position="224"/>
    </location>
</feature>